<dbReference type="Gene3D" id="1.20.1280.50">
    <property type="match status" value="1"/>
</dbReference>
<dbReference type="PROSITE" id="PS50181">
    <property type="entry name" value="FBOX"/>
    <property type="match status" value="1"/>
</dbReference>
<dbReference type="PANTHER" id="PTHR31672">
    <property type="entry name" value="BNACNNG10540D PROTEIN"/>
    <property type="match status" value="1"/>
</dbReference>
<proteinExistence type="predicted"/>
<feature type="non-terminal residue" evidence="2">
    <location>
        <position position="1"/>
    </location>
</feature>
<evidence type="ECO:0000313" key="2">
    <source>
        <dbReference type="EMBL" id="KAH0880701.1"/>
    </source>
</evidence>
<dbReference type="EMBL" id="JAGKQM010000015">
    <property type="protein sequence ID" value="KAH0880701.1"/>
    <property type="molecule type" value="Genomic_DNA"/>
</dbReference>
<accession>A0ABQ7ZKY0</accession>
<dbReference type="Proteomes" id="UP000824890">
    <property type="component" value="Unassembled WGS sequence"/>
</dbReference>
<keyword evidence="3" id="KW-1185">Reference proteome</keyword>
<dbReference type="Pfam" id="PF00646">
    <property type="entry name" value="F-box"/>
    <property type="match status" value="1"/>
</dbReference>
<dbReference type="CDD" id="cd22157">
    <property type="entry name" value="F-box_AtFBW1-like"/>
    <property type="match status" value="1"/>
</dbReference>
<dbReference type="InterPro" id="IPR050796">
    <property type="entry name" value="SCF_F-box_component"/>
</dbReference>
<dbReference type="SMART" id="SM00256">
    <property type="entry name" value="FBOX"/>
    <property type="match status" value="1"/>
</dbReference>
<comment type="caution">
    <text evidence="2">The sequence shown here is derived from an EMBL/GenBank/DDBJ whole genome shotgun (WGS) entry which is preliminary data.</text>
</comment>
<sequence>EFVVHRASKGEDFSKQPCLKMNNLSKDLLEEILSRVPTTSLRKVRSTCKKWNTLSKVETFTKKHLAQSPPRTSKGEILAIVLINCSLRLMSGNVYWFAQDKEAGGNVPGFILCFDFTTERFAPRLPLPFESYFEDEVWVTTKVEPNGVSWSKFLAVDMSPLTWFQFFTGGSFLIDEERRVVVVFDGDKNVSETSRNIAYFIGENDYFKEVDLGEVTTCEVFPHAFSYVPSSVQIN</sequence>
<reference evidence="2 3" key="1">
    <citation type="submission" date="2021-05" db="EMBL/GenBank/DDBJ databases">
        <title>Genome Assembly of Synthetic Allotetraploid Brassica napus Reveals Homoeologous Exchanges between Subgenomes.</title>
        <authorList>
            <person name="Davis J.T."/>
        </authorList>
    </citation>
    <scope>NUCLEOTIDE SEQUENCE [LARGE SCALE GENOMIC DNA]</scope>
    <source>
        <strain evidence="3">cv. Da-Ae</strain>
        <tissue evidence="2">Seedling</tissue>
    </source>
</reference>
<dbReference type="InterPro" id="IPR001810">
    <property type="entry name" value="F-box_dom"/>
</dbReference>
<dbReference type="InterPro" id="IPR036047">
    <property type="entry name" value="F-box-like_dom_sf"/>
</dbReference>
<dbReference type="SUPFAM" id="SSF81383">
    <property type="entry name" value="F-box domain"/>
    <property type="match status" value="1"/>
</dbReference>
<evidence type="ECO:0000259" key="1">
    <source>
        <dbReference type="PROSITE" id="PS50181"/>
    </source>
</evidence>
<protein>
    <recommendedName>
        <fullName evidence="1">F-box domain-containing protein</fullName>
    </recommendedName>
</protein>
<organism evidence="2 3">
    <name type="scientific">Brassica napus</name>
    <name type="common">Rape</name>
    <dbReference type="NCBI Taxonomy" id="3708"/>
    <lineage>
        <taxon>Eukaryota</taxon>
        <taxon>Viridiplantae</taxon>
        <taxon>Streptophyta</taxon>
        <taxon>Embryophyta</taxon>
        <taxon>Tracheophyta</taxon>
        <taxon>Spermatophyta</taxon>
        <taxon>Magnoliopsida</taxon>
        <taxon>eudicotyledons</taxon>
        <taxon>Gunneridae</taxon>
        <taxon>Pentapetalae</taxon>
        <taxon>rosids</taxon>
        <taxon>malvids</taxon>
        <taxon>Brassicales</taxon>
        <taxon>Brassicaceae</taxon>
        <taxon>Brassiceae</taxon>
        <taxon>Brassica</taxon>
    </lineage>
</organism>
<feature type="domain" description="F-box" evidence="1">
    <location>
        <begin position="18"/>
        <end position="64"/>
    </location>
</feature>
<gene>
    <name evidence="2" type="ORF">HID58_068095</name>
</gene>
<dbReference type="Pfam" id="PF07734">
    <property type="entry name" value="FBA_1"/>
    <property type="match status" value="2"/>
</dbReference>
<name>A0ABQ7ZKY0_BRANA</name>
<dbReference type="InterPro" id="IPR006527">
    <property type="entry name" value="F-box-assoc_dom_typ1"/>
</dbReference>
<evidence type="ECO:0000313" key="3">
    <source>
        <dbReference type="Proteomes" id="UP000824890"/>
    </source>
</evidence>